<feature type="compositionally biased region" description="Low complexity" evidence="22">
    <location>
        <begin position="17"/>
        <end position="50"/>
    </location>
</feature>
<feature type="region of interest" description="Disordered" evidence="22">
    <location>
        <begin position="1"/>
        <end position="65"/>
    </location>
</feature>
<dbReference type="Proteomes" id="UP000199639">
    <property type="component" value="Unassembled WGS sequence"/>
</dbReference>
<keyword evidence="27" id="KW-1185">Reference proteome</keyword>
<keyword evidence="7 23" id="KW-0812">Transmembrane</keyword>
<comment type="pathway">
    <text evidence="2">Cell wall biogenesis; peptidoglycan biosynthesis.</text>
</comment>
<dbReference type="InterPro" id="IPR001182">
    <property type="entry name" value="FtsW/RodA"/>
</dbReference>
<feature type="transmembrane region" description="Helical" evidence="23">
    <location>
        <begin position="188"/>
        <end position="205"/>
    </location>
</feature>
<reference evidence="24 26" key="1">
    <citation type="submission" date="2016-10" db="EMBL/GenBank/DDBJ databases">
        <authorList>
            <person name="Varghese N."/>
            <person name="Submissions S."/>
        </authorList>
    </citation>
    <scope>NUCLEOTIDE SEQUENCE [LARGE SCALE GENOMIC DNA]</scope>
    <source>
        <strain evidence="24 26">CGMCC 1.11215</strain>
    </source>
</reference>
<evidence type="ECO:0000256" key="4">
    <source>
        <dbReference type="ARBA" id="ARBA00022618"/>
    </source>
</evidence>
<keyword evidence="5" id="KW-0328">Glycosyltransferase</keyword>
<dbReference type="GO" id="GO:0015648">
    <property type="term" value="F:lipid-linked peptidoglycan transporter activity"/>
    <property type="evidence" value="ECO:0007669"/>
    <property type="project" value="TreeGrafter"/>
</dbReference>
<evidence type="ECO:0000256" key="15">
    <source>
        <dbReference type="ARBA" id="ARBA00033270"/>
    </source>
</evidence>
<dbReference type="EMBL" id="SOFD01000041">
    <property type="protein sequence ID" value="TFB72984.1"/>
    <property type="molecule type" value="Genomic_DNA"/>
</dbReference>
<dbReference type="GO" id="GO:0008360">
    <property type="term" value="P:regulation of cell shape"/>
    <property type="evidence" value="ECO:0007669"/>
    <property type="project" value="UniProtKB-KW"/>
</dbReference>
<accession>A0A4R8UXP7</accession>
<feature type="transmembrane region" description="Helical" evidence="23">
    <location>
        <begin position="217"/>
        <end position="234"/>
    </location>
</feature>
<dbReference type="GO" id="GO:0008955">
    <property type="term" value="F:peptidoglycan glycosyltransferase activity"/>
    <property type="evidence" value="ECO:0007669"/>
    <property type="project" value="UniProtKB-EC"/>
</dbReference>
<feature type="transmembrane region" description="Helical" evidence="23">
    <location>
        <begin position="387"/>
        <end position="412"/>
    </location>
</feature>
<evidence type="ECO:0000256" key="2">
    <source>
        <dbReference type="ARBA" id="ARBA00004752"/>
    </source>
</evidence>
<dbReference type="PROSITE" id="PS00428">
    <property type="entry name" value="FTSW_RODA_SPOVE"/>
    <property type="match status" value="1"/>
</dbReference>
<dbReference type="Pfam" id="PF01098">
    <property type="entry name" value="FTSW_RODA_SPOVE"/>
    <property type="match status" value="1"/>
</dbReference>
<evidence type="ECO:0000256" key="17">
    <source>
        <dbReference type="ARBA" id="ARBA00041185"/>
    </source>
</evidence>
<dbReference type="AlphaFoldDB" id="A0A4R8UXP7"/>
<proteinExistence type="inferred from homology"/>
<evidence type="ECO:0000313" key="25">
    <source>
        <dbReference type="EMBL" id="TFB72984.1"/>
    </source>
</evidence>
<evidence type="ECO:0000256" key="10">
    <source>
        <dbReference type="ARBA" id="ARBA00022989"/>
    </source>
</evidence>
<dbReference type="RefSeq" id="WP_092339764.1">
    <property type="nucleotide sequence ID" value="NZ_FNIB01000003.1"/>
</dbReference>
<dbReference type="InterPro" id="IPR013437">
    <property type="entry name" value="FtsW"/>
</dbReference>
<protein>
    <recommendedName>
        <fullName evidence="17">Probable peptidoglycan glycosyltransferase FtsW</fullName>
        <ecNumber evidence="19">2.4.99.28</ecNumber>
    </recommendedName>
    <alternativeName>
        <fullName evidence="18">Cell division protein FtsW</fullName>
    </alternativeName>
    <alternativeName>
        <fullName evidence="15">Cell wall polymerase</fullName>
    </alternativeName>
    <alternativeName>
        <fullName evidence="14">Peptidoglycan polymerase</fullName>
    </alternativeName>
</protein>
<comment type="similarity">
    <text evidence="16">Belongs to the SEDS family. FtsW subfamily.</text>
</comment>
<keyword evidence="13" id="KW-0961">Cell wall biogenesis/degradation</keyword>
<evidence type="ECO:0000313" key="24">
    <source>
        <dbReference type="EMBL" id="SDN05159.1"/>
    </source>
</evidence>
<evidence type="ECO:0000256" key="14">
    <source>
        <dbReference type="ARBA" id="ARBA00032370"/>
    </source>
</evidence>
<dbReference type="EC" id="2.4.99.28" evidence="19"/>
<feature type="transmembrane region" description="Helical" evidence="23">
    <location>
        <begin position="418"/>
        <end position="440"/>
    </location>
</feature>
<evidence type="ECO:0000256" key="1">
    <source>
        <dbReference type="ARBA" id="ARBA00004651"/>
    </source>
</evidence>
<evidence type="ECO:0000256" key="8">
    <source>
        <dbReference type="ARBA" id="ARBA00022960"/>
    </source>
</evidence>
<feature type="transmembrane region" description="Helical" evidence="23">
    <location>
        <begin position="262"/>
        <end position="280"/>
    </location>
</feature>
<keyword evidence="10 23" id="KW-1133">Transmembrane helix</keyword>
<evidence type="ECO:0000256" key="12">
    <source>
        <dbReference type="ARBA" id="ARBA00023306"/>
    </source>
</evidence>
<evidence type="ECO:0000256" key="3">
    <source>
        <dbReference type="ARBA" id="ARBA00022475"/>
    </source>
</evidence>
<evidence type="ECO:0000256" key="7">
    <source>
        <dbReference type="ARBA" id="ARBA00022692"/>
    </source>
</evidence>
<dbReference type="GO" id="GO:0005886">
    <property type="term" value="C:plasma membrane"/>
    <property type="evidence" value="ECO:0007669"/>
    <property type="project" value="UniProtKB-SubCell"/>
</dbReference>
<evidence type="ECO:0000256" key="23">
    <source>
        <dbReference type="SAM" id="Phobius"/>
    </source>
</evidence>
<dbReference type="GO" id="GO:0032153">
    <property type="term" value="C:cell division site"/>
    <property type="evidence" value="ECO:0007669"/>
    <property type="project" value="TreeGrafter"/>
</dbReference>
<name>A0A4R8UXP7_9MICO</name>
<organism evidence="24 26">
    <name type="scientific">Cryobacterium flavum</name>
    <dbReference type="NCBI Taxonomy" id="1424659"/>
    <lineage>
        <taxon>Bacteria</taxon>
        <taxon>Bacillati</taxon>
        <taxon>Actinomycetota</taxon>
        <taxon>Actinomycetes</taxon>
        <taxon>Micrococcales</taxon>
        <taxon>Microbacteriaceae</taxon>
        <taxon>Cryobacterium</taxon>
    </lineage>
</organism>
<evidence type="ECO:0000256" key="21">
    <source>
        <dbReference type="ARBA" id="ARBA00049966"/>
    </source>
</evidence>
<keyword evidence="3" id="KW-1003">Cell membrane</keyword>
<comment type="function">
    <text evidence="21">Peptidoglycan polymerase that is essential for cell division.</text>
</comment>
<feature type="transmembrane region" description="Helical" evidence="23">
    <location>
        <begin position="148"/>
        <end position="168"/>
    </location>
</feature>
<keyword evidence="9" id="KW-0573">Peptidoglycan synthesis</keyword>
<feature type="transmembrane region" description="Helical" evidence="23">
    <location>
        <begin position="114"/>
        <end position="136"/>
    </location>
</feature>
<feature type="transmembrane region" description="Helical" evidence="23">
    <location>
        <begin position="352"/>
        <end position="375"/>
    </location>
</feature>
<reference evidence="25 27" key="2">
    <citation type="submission" date="2019-03" db="EMBL/GenBank/DDBJ databases">
        <title>Genomics of glacier-inhabiting Cryobacterium strains.</title>
        <authorList>
            <person name="Liu Q."/>
            <person name="Xin Y.-H."/>
        </authorList>
    </citation>
    <scope>NUCLEOTIDE SEQUENCE [LARGE SCALE GENOMIC DNA]</scope>
    <source>
        <strain evidence="25 27">Hh8</strain>
    </source>
</reference>
<evidence type="ECO:0000256" key="19">
    <source>
        <dbReference type="ARBA" id="ARBA00044770"/>
    </source>
</evidence>
<comment type="subcellular location">
    <subcellularLocation>
        <location evidence="1">Cell membrane</location>
        <topology evidence="1">Multi-pass membrane protein</topology>
    </subcellularLocation>
</comment>
<feature type="transmembrane region" description="Helical" evidence="23">
    <location>
        <begin position="83"/>
        <end position="102"/>
    </location>
</feature>
<dbReference type="InterPro" id="IPR018365">
    <property type="entry name" value="Cell_cycle_FtsW-rel_CS"/>
</dbReference>
<evidence type="ECO:0000256" key="11">
    <source>
        <dbReference type="ARBA" id="ARBA00023136"/>
    </source>
</evidence>
<keyword evidence="12" id="KW-0131">Cell cycle</keyword>
<keyword evidence="11 23" id="KW-0472">Membrane</keyword>
<evidence type="ECO:0000256" key="6">
    <source>
        <dbReference type="ARBA" id="ARBA00022679"/>
    </source>
</evidence>
<dbReference type="GO" id="GO:0051301">
    <property type="term" value="P:cell division"/>
    <property type="evidence" value="ECO:0007669"/>
    <property type="project" value="UniProtKB-KW"/>
</dbReference>
<evidence type="ECO:0000256" key="22">
    <source>
        <dbReference type="SAM" id="MobiDB-lite"/>
    </source>
</evidence>
<gene>
    <name evidence="25" type="primary">ftsW</name>
    <name evidence="25" type="ORF">E3O21_18015</name>
    <name evidence="24" type="ORF">SAMN05216368_103303</name>
</gene>
<dbReference type="Proteomes" id="UP000298252">
    <property type="component" value="Unassembled WGS sequence"/>
</dbReference>
<sequence>MVQVPRNPSSRTRPTTQAQASASGSRPAAGSRSTPGSRPASGSRAAAGRPPGAPEKPAASDGPGGPQVRINLGRVFKSEGGNYFLLLGTTLFLVIFGLVMVLSSSSVDSFLADMGFFGGLLRQGMFALIGIPLMLVVSRLPLAFWRRVAWPAMLITCFFQFLVVATGLGRGTGGNTNWLNIFGIQFQPSEGIKVALVIWLGVILSKKQHQLDDWKHVFIPVFGVGGGAALLVMIGGDLGTTMIMAGILFGALFFAGVKLRLLAVPLLVGVGGAIVLAIASPNRLTRIMSFLNEGCTELSGEISSSCWQPLHGTWALANGGVFGVGLGNSKAKWSWLPAADNDYIFAIIGEELGLIGCIVVLGMFILLAFAFLRVMRTATTVQAKVSTAAAMVWIIGQAFVNIGVVLGVFPVLGVPLPLISAGGTALLTTLVAIGIVLSFARGDRSSEPQNDFTDSIEANRA</sequence>
<dbReference type="NCBIfam" id="TIGR02614">
    <property type="entry name" value="ftsW"/>
    <property type="match status" value="1"/>
</dbReference>
<keyword evidence="6" id="KW-0808">Transferase</keyword>
<evidence type="ECO:0000256" key="5">
    <source>
        <dbReference type="ARBA" id="ARBA00022676"/>
    </source>
</evidence>
<dbReference type="PANTHER" id="PTHR30474:SF2">
    <property type="entry name" value="PEPTIDOGLYCAN GLYCOSYLTRANSFERASE FTSW-RELATED"/>
    <property type="match status" value="1"/>
</dbReference>
<evidence type="ECO:0000256" key="9">
    <source>
        <dbReference type="ARBA" id="ARBA00022984"/>
    </source>
</evidence>
<dbReference type="PANTHER" id="PTHR30474">
    <property type="entry name" value="CELL CYCLE PROTEIN"/>
    <property type="match status" value="1"/>
</dbReference>
<evidence type="ECO:0000256" key="18">
    <source>
        <dbReference type="ARBA" id="ARBA00041418"/>
    </source>
</evidence>
<evidence type="ECO:0000313" key="26">
    <source>
        <dbReference type="Proteomes" id="UP000199639"/>
    </source>
</evidence>
<dbReference type="STRING" id="1424659.SAMN05216368_103303"/>
<evidence type="ECO:0000313" key="27">
    <source>
        <dbReference type="Proteomes" id="UP000298252"/>
    </source>
</evidence>
<dbReference type="EMBL" id="FNIB01000003">
    <property type="protein sequence ID" value="SDN05159.1"/>
    <property type="molecule type" value="Genomic_DNA"/>
</dbReference>
<feature type="transmembrane region" description="Helical" evidence="23">
    <location>
        <begin position="240"/>
        <end position="257"/>
    </location>
</feature>
<evidence type="ECO:0000256" key="16">
    <source>
        <dbReference type="ARBA" id="ARBA00038053"/>
    </source>
</evidence>
<dbReference type="GO" id="GO:0071555">
    <property type="term" value="P:cell wall organization"/>
    <property type="evidence" value="ECO:0007669"/>
    <property type="project" value="UniProtKB-KW"/>
</dbReference>
<evidence type="ECO:0000256" key="13">
    <source>
        <dbReference type="ARBA" id="ARBA00023316"/>
    </source>
</evidence>
<evidence type="ECO:0000256" key="20">
    <source>
        <dbReference type="ARBA" id="ARBA00049902"/>
    </source>
</evidence>
<feature type="compositionally biased region" description="Polar residues" evidence="22">
    <location>
        <begin position="1"/>
        <end position="16"/>
    </location>
</feature>
<keyword evidence="8" id="KW-0133">Cell shape</keyword>
<comment type="catalytic activity">
    <reaction evidence="20">
        <text>[GlcNAc-(1-&gt;4)-Mur2Ac(oyl-L-Ala-gamma-D-Glu-L-Lys-D-Ala-D-Ala)](n)-di-trans,octa-cis-undecaprenyl diphosphate + beta-D-GlcNAc-(1-&gt;4)-Mur2Ac(oyl-L-Ala-gamma-D-Glu-L-Lys-D-Ala-D-Ala)-di-trans,octa-cis-undecaprenyl diphosphate = [GlcNAc-(1-&gt;4)-Mur2Ac(oyl-L-Ala-gamma-D-Glu-L-Lys-D-Ala-D-Ala)](n+1)-di-trans,octa-cis-undecaprenyl diphosphate + di-trans,octa-cis-undecaprenyl diphosphate + H(+)</text>
        <dbReference type="Rhea" id="RHEA:23708"/>
        <dbReference type="Rhea" id="RHEA-COMP:9602"/>
        <dbReference type="Rhea" id="RHEA-COMP:9603"/>
        <dbReference type="ChEBI" id="CHEBI:15378"/>
        <dbReference type="ChEBI" id="CHEBI:58405"/>
        <dbReference type="ChEBI" id="CHEBI:60033"/>
        <dbReference type="ChEBI" id="CHEBI:78435"/>
        <dbReference type="EC" id="2.4.99.28"/>
    </reaction>
</comment>
<dbReference type="GO" id="GO:0009252">
    <property type="term" value="P:peptidoglycan biosynthetic process"/>
    <property type="evidence" value="ECO:0007669"/>
    <property type="project" value="UniProtKB-KW"/>
</dbReference>
<keyword evidence="4 24" id="KW-0132">Cell division</keyword>